<comment type="similarity">
    <text evidence="1">Belongs to the 'phage' integrase family.</text>
</comment>
<dbReference type="EMBL" id="CBDS010000102">
    <property type="protein sequence ID" value="CDB46947.1"/>
    <property type="molecule type" value="Genomic_DNA"/>
</dbReference>
<dbReference type="InterPro" id="IPR013762">
    <property type="entry name" value="Integrase-like_cat_sf"/>
</dbReference>
<dbReference type="GO" id="GO:0003677">
    <property type="term" value="F:DNA binding"/>
    <property type="evidence" value="ECO:0007669"/>
    <property type="project" value="UniProtKB-UniRule"/>
</dbReference>
<dbReference type="InterPro" id="IPR050090">
    <property type="entry name" value="Tyrosine_recombinase_XerCD"/>
</dbReference>
<evidence type="ECO:0000256" key="1">
    <source>
        <dbReference type="ARBA" id="ARBA00008857"/>
    </source>
</evidence>
<proteinExistence type="inferred from homology"/>
<dbReference type="InterPro" id="IPR011010">
    <property type="entry name" value="DNA_brk_join_enz"/>
</dbReference>
<feature type="domain" description="Tyr recombinase" evidence="5">
    <location>
        <begin position="166"/>
        <end position="397"/>
    </location>
</feature>
<dbReference type="InterPro" id="IPR025269">
    <property type="entry name" value="SAM-like_dom"/>
</dbReference>
<accession>R6J9I2</accession>
<comment type="caution">
    <text evidence="7">The sequence shown here is derived from an EMBL/GenBank/DDBJ whole genome shotgun (WGS) entry which is preliminary data.</text>
</comment>
<evidence type="ECO:0000256" key="3">
    <source>
        <dbReference type="ARBA" id="ARBA00023172"/>
    </source>
</evidence>
<evidence type="ECO:0000313" key="7">
    <source>
        <dbReference type="EMBL" id="CDB46947.1"/>
    </source>
</evidence>
<sequence>MSIVKKAGRKKPYYYVISTGQKLPNGRYEKIWSTTGYLTSKEALDAEAEARVAIKQQTYIKPEKISVTALLEKFIDTKIEIRPATRTQYTAAKNRVSKHPLGSKEIQKVDVFDVEAYRQWLHKDTKLSQQTIREELSFLRSAFTWAADNDIIVKSPARRLKLPPKPGPKGIHAELSYLLKILDIVKKEAYADLYIPCLLAGFCGLRISEICGVELQYLSESGVHVKHNLLRIDGIPTLAPLKTRTSERFVPFLPFVWREIAKYMEFIKSCHKNALRQRMELIRDGKLDPTHSDPAWQNSLNLLYVFPEDGRPHIKDFIERRWRKFKEQNEKMQELFKEQPHLAGMRIHDFRHSLGANMRDQGVSMADISELLGHSDAEFTRVTYATPLKDTHAKAMQKYGENIQQFLS</sequence>
<dbReference type="PANTHER" id="PTHR30349:SF41">
    <property type="entry name" value="INTEGRASE_RECOMBINASE PROTEIN MJ0367-RELATED"/>
    <property type="match status" value="1"/>
</dbReference>
<evidence type="ECO:0000256" key="2">
    <source>
        <dbReference type="ARBA" id="ARBA00023125"/>
    </source>
</evidence>
<gene>
    <name evidence="7" type="ORF">BN533_01960</name>
</gene>
<keyword evidence="2 4" id="KW-0238">DNA-binding</keyword>
<dbReference type="SUPFAM" id="SSF56349">
    <property type="entry name" value="DNA breaking-rejoining enzymes"/>
    <property type="match status" value="1"/>
</dbReference>
<dbReference type="PANTHER" id="PTHR30349">
    <property type="entry name" value="PHAGE INTEGRASE-RELATED"/>
    <property type="match status" value="1"/>
</dbReference>
<dbReference type="AlphaFoldDB" id="R6J9I2"/>
<dbReference type="STRING" id="1262914.BN533_01960"/>
<evidence type="ECO:0000256" key="4">
    <source>
        <dbReference type="PROSITE-ProRule" id="PRU01248"/>
    </source>
</evidence>
<name>R6J9I2_9FIRM</name>
<dbReference type="Pfam" id="PF13102">
    <property type="entry name" value="Phage_int_SAM_5"/>
    <property type="match status" value="1"/>
</dbReference>
<dbReference type="PROSITE" id="PS51898">
    <property type="entry name" value="TYR_RECOMBINASE"/>
    <property type="match status" value="1"/>
</dbReference>
<dbReference type="RefSeq" id="WP_021718860.1">
    <property type="nucleotide sequence ID" value="NZ_DBFJLF010000084.1"/>
</dbReference>
<protein>
    <submittedName>
        <fullName evidence="7">Integrase family protein</fullName>
    </submittedName>
</protein>
<organism evidence="7">
    <name type="scientific">Phascolarctobacterium faecium</name>
    <dbReference type="NCBI Taxonomy" id="33025"/>
    <lineage>
        <taxon>Bacteria</taxon>
        <taxon>Bacillati</taxon>
        <taxon>Bacillota</taxon>
        <taxon>Negativicutes</taxon>
        <taxon>Acidaminococcales</taxon>
        <taxon>Acidaminococcaceae</taxon>
        <taxon>Phascolarctobacterium</taxon>
    </lineage>
</organism>
<dbReference type="GO" id="GO:0015074">
    <property type="term" value="P:DNA integration"/>
    <property type="evidence" value="ECO:0007669"/>
    <property type="project" value="InterPro"/>
</dbReference>
<evidence type="ECO:0000259" key="6">
    <source>
        <dbReference type="PROSITE" id="PS51900"/>
    </source>
</evidence>
<dbReference type="InterPro" id="IPR044068">
    <property type="entry name" value="CB"/>
</dbReference>
<dbReference type="InterPro" id="IPR010998">
    <property type="entry name" value="Integrase_recombinase_N"/>
</dbReference>
<keyword evidence="3" id="KW-0233">DNA recombination</keyword>
<reference evidence="7" key="1">
    <citation type="submission" date="2012-11" db="EMBL/GenBank/DDBJ databases">
        <title>Dependencies among metagenomic species, viruses, plasmids and units of genetic variation.</title>
        <authorList>
            <person name="Nielsen H.B."/>
            <person name="Almeida M."/>
            <person name="Juncker A.S."/>
            <person name="Rasmussen S."/>
            <person name="Li J."/>
            <person name="Sunagawa S."/>
            <person name="Plichta D."/>
            <person name="Gautier L."/>
            <person name="Le Chatelier E."/>
            <person name="Peletier E."/>
            <person name="Bonde I."/>
            <person name="Nielsen T."/>
            <person name="Manichanh C."/>
            <person name="Arumugam M."/>
            <person name="Batto J."/>
            <person name="Santos M.B.Q.D."/>
            <person name="Blom N."/>
            <person name="Borruel N."/>
            <person name="Burgdorf K.S."/>
            <person name="Boumezbeur F."/>
            <person name="Casellas F."/>
            <person name="Dore J."/>
            <person name="Guarner F."/>
            <person name="Hansen T."/>
            <person name="Hildebrand F."/>
            <person name="Kaas R.S."/>
            <person name="Kennedy S."/>
            <person name="Kristiansen K."/>
            <person name="Kultima J.R."/>
            <person name="Leonard P."/>
            <person name="Levenez F."/>
            <person name="Lund O."/>
            <person name="Moumen B."/>
            <person name="Le Paslier D."/>
            <person name="Pons N."/>
            <person name="Pedersen O."/>
            <person name="Prifti E."/>
            <person name="Qin J."/>
            <person name="Raes J."/>
            <person name="Tap J."/>
            <person name="Tims S."/>
            <person name="Ussery D.W."/>
            <person name="Yamada T."/>
            <person name="MetaHit consortium"/>
            <person name="Renault P."/>
            <person name="Sicheritz-Ponten T."/>
            <person name="Bork P."/>
            <person name="Wang J."/>
            <person name="Brunak S."/>
            <person name="Ehrlich S.D."/>
        </authorList>
    </citation>
    <scope>NUCLEOTIDE SEQUENCE [LARGE SCALE GENOMIC DNA]</scope>
</reference>
<dbReference type="GO" id="GO:0006310">
    <property type="term" value="P:DNA recombination"/>
    <property type="evidence" value="ECO:0007669"/>
    <property type="project" value="UniProtKB-KW"/>
</dbReference>
<dbReference type="HOGENOM" id="CLU_027562_17_0_9"/>
<feature type="domain" description="Core-binding (CB)" evidence="6">
    <location>
        <begin position="65"/>
        <end position="147"/>
    </location>
</feature>
<dbReference type="Gene3D" id="1.10.443.10">
    <property type="entry name" value="Intergrase catalytic core"/>
    <property type="match status" value="1"/>
</dbReference>
<dbReference type="PROSITE" id="PS51900">
    <property type="entry name" value="CB"/>
    <property type="match status" value="1"/>
</dbReference>
<dbReference type="eggNOG" id="COG0582">
    <property type="taxonomic scope" value="Bacteria"/>
</dbReference>
<evidence type="ECO:0000259" key="5">
    <source>
        <dbReference type="PROSITE" id="PS51898"/>
    </source>
</evidence>
<dbReference type="Gene3D" id="1.10.150.130">
    <property type="match status" value="1"/>
</dbReference>
<dbReference type="Pfam" id="PF00589">
    <property type="entry name" value="Phage_integrase"/>
    <property type="match status" value="1"/>
</dbReference>
<dbReference type="InterPro" id="IPR002104">
    <property type="entry name" value="Integrase_catalytic"/>
</dbReference>